<keyword evidence="1" id="KW-0472">Membrane</keyword>
<feature type="transmembrane region" description="Helical" evidence="1">
    <location>
        <begin position="12"/>
        <end position="36"/>
    </location>
</feature>
<comment type="caution">
    <text evidence="2">The sequence shown here is derived from an EMBL/GenBank/DDBJ whole genome shotgun (WGS) entry which is preliminary data.</text>
</comment>
<name>A0A1A0Q6S2_9MYCO</name>
<keyword evidence="1" id="KW-1133">Transmembrane helix</keyword>
<accession>A0A1A0Q6S2</accession>
<gene>
    <name evidence="2" type="ORF">BST23_05540</name>
</gene>
<dbReference type="RefSeq" id="WP_064892718.1">
    <property type="nucleotide sequence ID" value="NZ_LZSM01000055.1"/>
</dbReference>
<dbReference type="STRING" id="81858.BST23_05540"/>
<evidence type="ECO:0000313" key="2">
    <source>
        <dbReference type="EMBL" id="ORA67978.1"/>
    </source>
</evidence>
<evidence type="ECO:0000256" key="1">
    <source>
        <dbReference type="SAM" id="Phobius"/>
    </source>
</evidence>
<sequence length="80" mass="8932">MLRRVLSRRVSVEAMIEFAMWLAIPYLLIGLVWAFLDAKQVRAIETALQARLPAGADIAAFVQTTLLWPLLMLGTDVCMA</sequence>
<organism evidence="2 3">
    <name type="scientific">Mycolicibacterium elephantis</name>
    <dbReference type="NCBI Taxonomy" id="81858"/>
    <lineage>
        <taxon>Bacteria</taxon>
        <taxon>Bacillati</taxon>
        <taxon>Actinomycetota</taxon>
        <taxon>Actinomycetes</taxon>
        <taxon>Mycobacteriales</taxon>
        <taxon>Mycobacteriaceae</taxon>
        <taxon>Mycolicibacterium</taxon>
    </lineage>
</organism>
<keyword evidence="1" id="KW-0812">Transmembrane</keyword>
<dbReference type="OrthoDB" id="4743695at2"/>
<dbReference type="AlphaFoldDB" id="A0A1A0Q6S2"/>
<dbReference type="EMBL" id="MVHP01000004">
    <property type="protein sequence ID" value="ORA67978.1"/>
    <property type="molecule type" value="Genomic_DNA"/>
</dbReference>
<accession>A0A1X0D6I9</accession>
<proteinExistence type="predicted"/>
<evidence type="ECO:0000313" key="3">
    <source>
        <dbReference type="Proteomes" id="UP000192772"/>
    </source>
</evidence>
<dbReference type="Proteomes" id="UP000192772">
    <property type="component" value="Unassembled WGS sequence"/>
</dbReference>
<reference evidence="2 3" key="1">
    <citation type="submission" date="2017-02" db="EMBL/GenBank/DDBJ databases">
        <title>The new phylogeny of genus Mycobacterium.</title>
        <authorList>
            <person name="Tortoli E."/>
            <person name="Trovato A."/>
            <person name="Cirillo D.M."/>
        </authorList>
    </citation>
    <scope>NUCLEOTIDE SEQUENCE [LARGE SCALE GENOMIC DNA]</scope>
    <source>
        <strain evidence="2 3">FI-09383</strain>
    </source>
</reference>
<protein>
    <submittedName>
        <fullName evidence="2">Uncharacterized protein</fullName>
    </submittedName>
</protein>